<dbReference type="PANTHER" id="PTHR43069">
    <property type="entry name" value="FUMARYLACETOACETASE"/>
    <property type="match status" value="1"/>
</dbReference>
<dbReference type="Gene3D" id="2.30.30.230">
    <property type="entry name" value="Fumarylacetoacetase, N-terminal domain"/>
    <property type="match status" value="1"/>
</dbReference>
<comment type="pathway">
    <text evidence="3">Amino-acid degradation; L-phenylalanine degradation; acetoacetate and fumarate from L-phenylalanine: step 6/6.</text>
</comment>
<dbReference type="Proteomes" id="UP000185904">
    <property type="component" value="Unassembled WGS sequence"/>
</dbReference>
<dbReference type="GO" id="GO:0008270">
    <property type="term" value="F:zinc ion binding"/>
    <property type="evidence" value="ECO:0007669"/>
    <property type="project" value="InterPro"/>
</dbReference>
<accession>A0A178DAE3</accession>
<feature type="binding site" evidence="15">
    <location>
        <position position="268"/>
    </location>
    <ligand>
        <name>Mg(2+)</name>
        <dbReference type="ChEBI" id="CHEBI:18420"/>
    </ligand>
</feature>
<feature type="active site" description="Proton acceptor" evidence="13">
    <location>
        <position position="150"/>
    </location>
</feature>
<proteinExistence type="inferred from homology"/>
<dbReference type="PANTHER" id="PTHR43069:SF2">
    <property type="entry name" value="FUMARYLACETOACETASE"/>
    <property type="match status" value="1"/>
</dbReference>
<keyword evidence="12" id="KW-0539">Nucleus</keyword>
<comment type="caution">
    <text evidence="18">The sequence shown here is derived from an EMBL/GenBank/DDBJ whole genome shotgun (WGS) entry which is preliminary data.</text>
</comment>
<evidence type="ECO:0000256" key="9">
    <source>
        <dbReference type="ARBA" id="ARBA00022842"/>
    </source>
</evidence>
<dbReference type="InterPro" id="IPR015377">
    <property type="entry name" value="Fumarylacetoacetase_N"/>
</dbReference>
<comment type="similarity">
    <text evidence="4">Belongs to the FAH family.</text>
</comment>
<feature type="binding site" evidence="15">
    <location>
        <position position="141"/>
    </location>
    <ligand>
        <name>Ca(2+)</name>
        <dbReference type="ChEBI" id="CHEBI:29108"/>
    </ligand>
</feature>
<dbReference type="EMBL" id="LVCJ01000006">
    <property type="protein sequence ID" value="OAL39129.1"/>
    <property type="molecule type" value="Genomic_DNA"/>
</dbReference>
<dbReference type="InterPro" id="IPR005959">
    <property type="entry name" value="Fumarylacetoacetase"/>
</dbReference>
<feature type="compositionally biased region" description="Polar residues" evidence="16">
    <location>
        <begin position="542"/>
        <end position="576"/>
    </location>
</feature>
<dbReference type="GO" id="GO:0006559">
    <property type="term" value="P:L-phenylalanine catabolic process"/>
    <property type="evidence" value="ECO:0007669"/>
    <property type="project" value="UniProtKB-UniPathway"/>
</dbReference>
<feature type="binding site" evidence="15">
    <location>
        <position position="210"/>
    </location>
    <ligand>
        <name>Ca(2+)</name>
        <dbReference type="ChEBI" id="CHEBI:29108"/>
    </ligand>
</feature>
<dbReference type="InterPro" id="IPR036663">
    <property type="entry name" value="Fumarylacetoacetase_C_sf"/>
</dbReference>
<keyword evidence="9 15" id="KW-0460">Magnesium</keyword>
<feature type="region of interest" description="Disordered" evidence="16">
    <location>
        <begin position="504"/>
        <end position="528"/>
    </location>
</feature>
<dbReference type="GO" id="GO:0003677">
    <property type="term" value="F:DNA binding"/>
    <property type="evidence" value="ECO:0007669"/>
    <property type="project" value="InterPro"/>
</dbReference>
<dbReference type="InterPro" id="IPR011234">
    <property type="entry name" value="Fumarylacetoacetase-like_C"/>
</dbReference>
<evidence type="ECO:0000256" key="3">
    <source>
        <dbReference type="ARBA" id="ARBA00004782"/>
    </source>
</evidence>
<evidence type="ECO:0000256" key="7">
    <source>
        <dbReference type="ARBA" id="ARBA00022801"/>
    </source>
</evidence>
<evidence type="ECO:0000256" key="10">
    <source>
        <dbReference type="ARBA" id="ARBA00022878"/>
    </source>
</evidence>
<dbReference type="Gene3D" id="3.90.850.10">
    <property type="entry name" value="Fumarylacetoacetase-like, C-terminal domain"/>
    <property type="match status" value="1"/>
</dbReference>
<evidence type="ECO:0000256" key="2">
    <source>
        <dbReference type="ARBA" id="ARBA00001946"/>
    </source>
</evidence>
<dbReference type="CDD" id="cd12148">
    <property type="entry name" value="fungal_TF_MHR"/>
    <property type="match status" value="1"/>
</dbReference>
<evidence type="ECO:0000256" key="15">
    <source>
        <dbReference type="PIRSR" id="PIRSR605959-3"/>
    </source>
</evidence>
<dbReference type="GO" id="GO:1902000">
    <property type="term" value="P:homogentisate catabolic process"/>
    <property type="evidence" value="ECO:0007669"/>
    <property type="project" value="TreeGrafter"/>
</dbReference>
<feature type="binding site" evidence="14">
    <location>
        <position position="363"/>
    </location>
    <ligand>
        <name>substrate</name>
    </ligand>
</feature>
<feature type="binding site" evidence="15">
    <location>
        <position position="264"/>
    </location>
    <ligand>
        <name>Mg(2+)</name>
        <dbReference type="ChEBI" id="CHEBI:18420"/>
    </ligand>
</feature>
<feature type="compositionally biased region" description="Polar residues" evidence="16">
    <location>
        <begin position="517"/>
        <end position="528"/>
    </location>
</feature>
<keyword evidence="8 15" id="KW-0106">Calcium</keyword>
<keyword evidence="7" id="KW-0378">Hydrolase</keyword>
<keyword evidence="11" id="KW-0585">Phenylalanine catabolism</keyword>
<dbReference type="Pfam" id="PF01557">
    <property type="entry name" value="FAA_hydrolase"/>
    <property type="match status" value="1"/>
</dbReference>
<dbReference type="Pfam" id="PF09298">
    <property type="entry name" value="FAA_hydrolase_N"/>
    <property type="match status" value="1"/>
</dbReference>
<feature type="binding site" evidence="15">
    <location>
        <position position="244"/>
    </location>
    <ligand>
        <name>Mg(2+)</name>
        <dbReference type="ChEBI" id="CHEBI:18420"/>
    </ligand>
</feature>
<evidence type="ECO:0000256" key="4">
    <source>
        <dbReference type="ARBA" id="ARBA00010211"/>
    </source>
</evidence>
<evidence type="ECO:0000259" key="17">
    <source>
        <dbReference type="SMART" id="SM00906"/>
    </source>
</evidence>
<evidence type="ECO:0000256" key="6">
    <source>
        <dbReference type="ARBA" id="ARBA00022723"/>
    </source>
</evidence>
<feature type="domain" description="Xylanolytic transcriptional activator regulatory" evidence="17">
    <location>
        <begin position="804"/>
        <end position="877"/>
    </location>
</feature>
<protein>
    <recommendedName>
        <fullName evidence="5">fumarylacetoacetase</fullName>
        <ecNumber evidence="5">3.7.1.2</ecNumber>
    </recommendedName>
</protein>
<gene>
    <name evidence="18" type="ORF">AYO20_01447</name>
</gene>
<evidence type="ECO:0000256" key="13">
    <source>
        <dbReference type="PIRSR" id="PIRSR605959-1"/>
    </source>
</evidence>
<dbReference type="GeneID" id="34584871"/>
<keyword evidence="19" id="KW-1185">Reference proteome</keyword>
<dbReference type="SMART" id="SM00906">
    <property type="entry name" value="Fungal_trans"/>
    <property type="match status" value="1"/>
</dbReference>
<reference evidence="18 19" key="1">
    <citation type="submission" date="2016-03" db="EMBL/GenBank/DDBJ databases">
        <title>The draft genome sequence of Fonsecaea nubica causative agent of cutaneous subcutaneous infection in human host.</title>
        <authorList>
            <person name="Costa F."/>
            <person name="Sybren D.H."/>
            <person name="Raittz R.T."/>
            <person name="Weiss V.A."/>
            <person name="Leao A.C."/>
            <person name="Gomes R."/>
            <person name="De Souza E.M."/>
            <person name="Pedrosa F.O."/>
            <person name="Steffens M.B."/>
            <person name="Bombassaro A."/>
            <person name="Tadra-Sfeir M.Z."/>
            <person name="Moreno L.F."/>
            <person name="Najafzadeh M.J."/>
            <person name="Felipe M.S."/>
            <person name="Teixeira M."/>
            <person name="Sun J."/>
            <person name="Xi L."/>
            <person name="Castro M.A."/>
            <person name="Vicente V.A."/>
        </authorList>
    </citation>
    <scope>NUCLEOTIDE SEQUENCE [LARGE SCALE GENOMIC DNA]</scope>
    <source>
        <strain evidence="18 19">CBS 269.64</strain>
    </source>
</reference>
<evidence type="ECO:0000256" key="5">
    <source>
        <dbReference type="ARBA" id="ARBA00012094"/>
    </source>
</evidence>
<evidence type="ECO:0000256" key="1">
    <source>
        <dbReference type="ARBA" id="ARBA00001913"/>
    </source>
</evidence>
<keyword evidence="6 15" id="KW-0479">Metal-binding</keyword>
<evidence type="ECO:0000313" key="19">
    <source>
        <dbReference type="Proteomes" id="UP000185904"/>
    </source>
</evidence>
<feature type="binding site" evidence="15">
    <location>
        <position position="244"/>
    </location>
    <ligand>
        <name>Ca(2+)</name>
        <dbReference type="ChEBI" id="CHEBI:29108"/>
    </ligand>
</feature>
<dbReference type="Pfam" id="PF04082">
    <property type="entry name" value="Fungal_trans"/>
    <property type="match status" value="1"/>
</dbReference>
<dbReference type="RefSeq" id="XP_022504141.1">
    <property type="nucleotide sequence ID" value="XM_022639753.1"/>
</dbReference>
<dbReference type="GO" id="GO:0004334">
    <property type="term" value="F:fumarylacetoacetase activity"/>
    <property type="evidence" value="ECO:0007669"/>
    <property type="project" value="UniProtKB-EC"/>
</dbReference>
<comment type="cofactor">
    <cofactor evidence="1 15">
        <name>Ca(2+)</name>
        <dbReference type="ChEBI" id="CHEBI:29108"/>
    </cofactor>
</comment>
<keyword evidence="10" id="KW-0828">Tyrosine catabolism</keyword>
<evidence type="ECO:0000256" key="12">
    <source>
        <dbReference type="ARBA" id="ARBA00023242"/>
    </source>
</evidence>
<organism evidence="18 19">
    <name type="scientific">Fonsecaea nubica</name>
    <dbReference type="NCBI Taxonomy" id="856822"/>
    <lineage>
        <taxon>Eukaryota</taxon>
        <taxon>Fungi</taxon>
        <taxon>Dikarya</taxon>
        <taxon>Ascomycota</taxon>
        <taxon>Pezizomycotina</taxon>
        <taxon>Eurotiomycetes</taxon>
        <taxon>Chaetothyriomycetidae</taxon>
        <taxon>Chaetothyriales</taxon>
        <taxon>Herpotrichiellaceae</taxon>
        <taxon>Fonsecaea</taxon>
    </lineage>
</organism>
<feature type="compositionally biased region" description="Basic and acidic residues" evidence="16">
    <location>
        <begin position="504"/>
        <end position="516"/>
    </location>
</feature>
<dbReference type="AlphaFoldDB" id="A0A178DAE3"/>
<comment type="cofactor">
    <cofactor evidence="2 15">
        <name>Mg(2+)</name>
        <dbReference type="ChEBI" id="CHEBI:18420"/>
    </cofactor>
</comment>
<dbReference type="OrthoDB" id="1924787at2759"/>
<sequence length="1139" mass="126681">MVLKSWLDVPDDHDFSIENLPFGIFSTADNVTPRPGIAIGRFIVDLAALVDTEAFSMYCTCQFPYAVLKEVSIMFLSTSLRLARTLGRETVNAVRMFVKYLLVEMTPIMRDNKDLRKKCVVDTAEVKVEMHLPMRIGDFTDFLNSRTSKHAKNTHSTSSTPVNMFNPPRAFTARASSLVVSGTPIVRPMGHLIDSNGKAYVGPSQQMDVEMEFAFFLGEGIKRFDRVSIEEAENRIFGVVLLNDWSTRDVQAPEDHPFAAFNAKSFASTISPWVVSIDALEPYRTKIQPQEPSDLLPYLIDKKSLGTFDISIRMQWTLSPEGEVFDTSTSNLTNAYWSFTQMLTHHAFGGCEMRTGDLIGTGTLTGESAESICSLVERTDNGAKQVQTPSGNKRLYVQDGDKVTFTGWAGEKGDQSLSGKRVGFGICEVIGHDFPPCSLPLYIQHLPSFKSFRLHSQSPQGYVDLALDGRVTFVGLERVLVGSTKVRHVTPAVWKATAGPVAAHDKGAARPVHTDMPRSSNWTQGAQAAASASNDVDLAVFSPQSNGSSQQMSPTQGAGSVTSQVSIESGRPTTRHSVVGREYDTLTESLDAWPTKTTFLLGDTGESDPYLLRHFSTEYLDSSVDDIAKVTPRHMLRASDPDVMHSQGKPLIMSIADHSLYDRGEPRLDQTVLDQAADEVAQMVSDETGVRLVKLFFRYIYPHFPILSKSRLLYPLVELPSRLKQLPLSLKAAIYASALAFFTYDDVLATTIVHSPPSSQRLYRIAWVAVTHEVHTPHLSTLQSCLLLLQRVNDDRYVMDTVFRWSLLGWTVALAQTFGLSTDCLDWTGLPDWEKRLRRRLWWATFVMDKWAFMSAGLSSHIHDDSYDVSPLTAADFISSGETESSQQQQNNGNIEAASSAATAEPPLSHFYHLTRLTAILSDIQTAFFTIAASKRTERDFKLSIELAKPIRRRLKEWKTSYDAYLDTTHLHGHHNHHNATSMRSRSSGLDGNASLGLSYLVTNIMLFRALLRPLESNLPSTSVPSSSSEAGRDAVRIGAKTCCIEAVEFVETLRRNVWDAFWHSWSRAGFAMISSMMIRLLITSEDPGEVDDINALIRRWRWALRTGGGSAGNVLMSLALLRLDRSLVTRGIHESDEE</sequence>
<dbReference type="InterPro" id="IPR007219">
    <property type="entry name" value="XnlR_reg_dom"/>
</dbReference>
<feature type="region of interest" description="Disordered" evidence="16">
    <location>
        <begin position="540"/>
        <end position="580"/>
    </location>
</feature>
<name>A0A178DAE3_9EURO</name>
<feature type="region of interest" description="Disordered" evidence="16">
    <location>
        <begin position="880"/>
        <end position="900"/>
    </location>
</feature>
<evidence type="ECO:0000256" key="16">
    <source>
        <dbReference type="SAM" id="MobiDB-lite"/>
    </source>
</evidence>
<dbReference type="UniPathway" id="UPA00139">
    <property type="reaction ID" value="UER00341"/>
</dbReference>
<dbReference type="SUPFAM" id="SSF63433">
    <property type="entry name" value="Fumarylacetoacetate hydrolase, FAH, N-terminal domain"/>
    <property type="match status" value="1"/>
</dbReference>
<evidence type="ECO:0000313" key="18">
    <source>
        <dbReference type="EMBL" id="OAL39129.1"/>
    </source>
</evidence>
<feature type="binding site" evidence="14">
    <location>
        <position position="251"/>
    </location>
    <ligand>
        <name>substrate</name>
    </ligand>
</feature>
<evidence type="ECO:0000256" key="8">
    <source>
        <dbReference type="ARBA" id="ARBA00022837"/>
    </source>
</evidence>
<feature type="binding site" evidence="15">
    <location>
        <position position="212"/>
    </location>
    <ligand>
        <name>Ca(2+)</name>
        <dbReference type="ChEBI" id="CHEBI:29108"/>
    </ligand>
</feature>
<dbReference type="EC" id="3.7.1.2" evidence="5"/>
<dbReference type="GO" id="GO:0006572">
    <property type="term" value="P:L-tyrosine catabolic process"/>
    <property type="evidence" value="ECO:0007669"/>
    <property type="project" value="UniProtKB-KW"/>
</dbReference>
<evidence type="ECO:0000256" key="11">
    <source>
        <dbReference type="ARBA" id="ARBA00023232"/>
    </source>
</evidence>
<dbReference type="InterPro" id="IPR036462">
    <property type="entry name" value="Fumarylacetoacetase_N_sf"/>
</dbReference>
<dbReference type="SUPFAM" id="SSF56529">
    <property type="entry name" value="FAH"/>
    <property type="match status" value="1"/>
</dbReference>
<evidence type="ECO:0000256" key="14">
    <source>
        <dbReference type="PIRSR" id="PIRSR605959-2"/>
    </source>
</evidence>
<dbReference type="GO" id="GO:0006351">
    <property type="term" value="P:DNA-templated transcription"/>
    <property type="evidence" value="ECO:0007669"/>
    <property type="project" value="InterPro"/>
</dbReference>